<dbReference type="InterPro" id="IPR036513">
    <property type="entry name" value="STAS_dom_sf"/>
</dbReference>
<organism evidence="2 3">
    <name type="scientific">Sphaerisporangium rufum</name>
    <dbReference type="NCBI Taxonomy" id="1381558"/>
    <lineage>
        <taxon>Bacteria</taxon>
        <taxon>Bacillati</taxon>
        <taxon>Actinomycetota</taxon>
        <taxon>Actinomycetes</taxon>
        <taxon>Streptosporangiales</taxon>
        <taxon>Streptosporangiaceae</taxon>
        <taxon>Sphaerisporangium</taxon>
    </lineage>
</organism>
<proteinExistence type="predicted"/>
<dbReference type="AlphaFoldDB" id="A0A919R244"/>
<dbReference type="Pfam" id="PF01740">
    <property type="entry name" value="STAS"/>
    <property type="match status" value="1"/>
</dbReference>
<protein>
    <submittedName>
        <fullName evidence="2">Anti-anti-sigma factor</fullName>
    </submittedName>
</protein>
<feature type="domain" description="STAS" evidence="1">
    <location>
        <begin position="6"/>
        <end position="64"/>
    </location>
</feature>
<dbReference type="Gene3D" id="3.30.750.24">
    <property type="entry name" value="STAS domain"/>
    <property type="match status" value="1"/>
</dbReference>
<reference evidence="2" key="1">
    <citation type="submission" date="2021-01" db="EMBL/GenBank/DDBJ databases">
        <title>Whole genome shotgun sequence of Sphaerisporangium rufum NBRC 109079.</title>
        <authorList>
            <person name="Komaki H."/>
            <person name="Tamura T."/>
        </authorList>
    </citation>
    <scope>NUCLEOTIDE SEQUENCE</scope>
    <source>
        <strain evidence="2">NBRC 109079</strain>
    </source>
</reference>
<dbReference type="InterPro" id="IPR002645">
    <property type="entry name" value="STAS_dom"/>
</dbReference>
<evidence type="ECO:0000259" key="1">
    <source>
        <dbReference type="PROSITE" id="PS50801"/>
    </source>
</evidence>
<dbReference type="SUPFAM" id="SSF52091">
    <property type="entry name" value="SpoIIaa-like"/>
    <property type="match status" value="1"/>
</dbReference>
<dbReference type="RefSeq" id="WP_203983691.1">
    <property type="nucleotide sequence ID" value="NZ_BOOU01000031.1"/>
</dbReference>
<name>A0A919R244_9ACTN</name>
<sequence length="113" mass="11064">MTTPLTLAHTRRTDGTPALIVGGEIDMSNAGEFAAALSGTGDGTVLVVDLTDVGYIDSAGLTVLFDNTGHIEVVANPLIAPVLAISGLGDLITVHGLDAGPDGGPAAGGLTTG</sequence>
<evidence type="ECO:0000313" key="3">
    <source>
        <dbReference type="Proteomes" id="UP000655287"/>
    </source>
</evidence>
<dbReference type="Proteomes" id="UP000655287">
    <property type="component" value="Unassembled WGS sequence"/>
</dbReference>
<comment type="caution">
    <text evidence="2">The sequence shown here is derived from an EMBL/GenBank/DDBJ whole genome shotgun (WGS) entry which is preliminary data.</text>
</comment>
<evidence type="ECO:0000313" key="2">
    <source>
        <dbReference type="EMBL" id="GII76996.1"/>
    </source>
</evidence>
<gene>
    <name evidence="2" type="primary">rsbV_1</name>
    <name evidence="2" type="ORF">Sru01_19780</name>
</gene>
<dbReference type="PROSITE" id="PS50801">
    <property type="entry name" value="STAS"/>
    <property type="match status" value="1"/>
</dbReference>
<dbReference type="EMBL" id="BOOU01000031">
    <property type="protein sequence ID" value="GII76996.1"/>
    <property type="molecule type" value="Genomic_DNA"/>
</dbReference>
<accession>A0A919R244</accession>
<keyword evidence="3" id="KW-1185">Reference proteome</keyword>
<dbReference type="CDD" id="cd07043">
    <property type="entry name" value="STAS_anti-anti-sigma_factors"/>
    <property type="match status" value="1"/>
</dbReference>